<dbReference type="InterPro" id="IPR013527">
    <property type="entry name" value="YicC-like_N"/>
</dbReference>
<evidence type="ECO:0000256" key="6">
    <source>
        <dbReference type="SAM" id="Coils"/>
    </source>
</evidence>
<evidence type="ECO:0000259" key="7">
    <source>
        <dbReference type="Pfam" id="PF03755"/>
    </source>
</evidence>
<evidence type="ECO:0000313" key="9">
    <source>
        <dbReference type="EMBL" id="XCI27597.1"/>
    </source>
</evidence>
<dbReference type="PANTHER" id="PTHR30636">
    <property type="entry name" value="UPF0701 PROTEIN YICC"/>
    <property type="match status" value="1"/>
</dbReference>
<reference evidence="9" key="1">
    <citation type="journal article" date="2018" name="Antonie Van Leeuwenhoek">
        <title>Proteinivorax hydrogeniformans sp. nov., an anaerobic, haloalkaliphilic bacterium fermenting proteinaceous compounds with high hydrogen production.</title>
        <authorList>
            <person name="Boltyanskaya Y."/>
            <person name="Detkova E."/>
            <person name="Pimenov N."/>
            <person name="Kevbrin V."/>
        </authorList>
    </citation>
    <scope>NUCLEOTIDE SEQUENCE</scope>
    <source>
        <strain evidence="9">Z-710</strain>
    </source>
</reference>
<feature type="domain" description="Endoribonuclease YicC-like N-terminal" evidence="7">
    <location>
        <begin position="2"/>
        <end position="155"/>
    </location>
</feature>
<evidence type="ECO:0000256" key="5">
    <source>
        <dbReference type="ARBA" id="ARBA00035648"/>
    </source>
</evidence>
<reference evidence="9" key="2">
    <citation type="submission" date="2024-06" db="EMBL/GenBank/DDBJ databases">
        <authorList>
            <person name="Petrova K.O."/>
            <person name="Toshchakov S.V."/>
            <person name="Boltjanskaja Y.V."/>
            <person name="Kevbrin V.V."/>
        </authorList>
    </citation>
    <scope>NUCLEOTIDE SEQUENCE</scope>
    <source>
        <strain evidence="9">Z-710</strain>
    </source>
</reference>
<dbReference type="NCBIfam" id="TIGR00255">
    <property type="entry name" value="YicC/YloC family endoribonuclease"/>
    <property type="match status" value="1"/>
</dbReference>
<dbReference type="InterPro" id="IPR005229">
    <property type="entry name" value="YicC/YloC-like"/>
</dbReference>
<dbReference type="GO" id="GO:0004521">
    <property type="term" value="F:RNA endonuclease activity"/>
    <property type="evidence" value="ECO:0007669"/>
    <property type="project" value="InterPro"/>
</dbReference>
<gene>
    <name evidence="9" type="ORF">PRVXH_001503</name>
</gene>
<keyword evidence="2" id="KW-0540">Nuclease</keyword>
<dbReference type="RefSeq" id="WP_353892175.1">
    <property type="nucleotide sequence ID" value="NZ_CP159485.1"/>
</dbReference>
<feature type="domain" description="Endoribonuclease YicC-like C-terminal" evidence="8">
    <location>
        <begin position="173"/>
        <end position="292"/>
    </location>
</feature>
<comment type="similarity">
    <text evidence="5">Belongs to the YicC/YloC family.</text>
</comment>
<dbReference type="InterPro" id="IPR001611">
    <property type="entry name" value="Leu-rich_rpt"/>
</dbReference>
<dbReference type="PROSITE" id="PS51450">
    <property type="entry name" value="LRR"/>
    <property type="match status" value="1"/>
</dbReference>
<organism evidence="9">
    <name type="scientific">Proteinivorax hydrogeniformans</name>
    <dbReference type="NCBI Taxonomy" id="1826727"/>
    <lineage>
        <taxon>Bacteria</taxon>
        <taxon>Bacillati</taxon>
        <taxon>Bacillota</taxon>
        <taxon>Clostridia</taxon>
        <taxon>Eubacteriales</taxon>
        <taxon>Proteinivoracaceae</taxon>
        <taxon>Proteinivorax</taxon>
    </lineage>
</organism>
<keyword evidence="4 9" id="KW-0378">Hydrolase</keyword>
<feature type="coiled-coil region" evidence="6">
    <location>
        <begin position="184"/>
        <end position="236"/>
    </location>
</feature>
<comment type="cofactor">
    <cofactor evidence="1">
        <name>a divalent metal cation</name>
        <dbReference type="ChEBI" id="CHEBI:60240"/>
    </cofactor>
</comment>
<protein>
    <submittedName>
        <fullName evidence="9">YicC/YloC family endoribonuclease</fullName>
        <ecNumber evidence="9">3.1.-.-</ecNumber>
    </submittedName>
</protein>
<proteinExistence type="inferred from homology"/>
<dbReference type="EMBL" id="CP159485">
    <property type="protein sequence ID" value="XCI27597.1"/>
    <property type="molecule type" value="Genomic_DNA"/>
</dbReference>
<dbReference type="InterPro" id="IPR013551">
    <property type="entry name" value="YicC-like_C"/>
</dbReference>
<keyword evidence="6" id="KW-0175">Coiled coil</keyword>
<evidence type="ECO:0000256" key="4">
    <source>
        <dbReference type="ARBA" id="ARBA00022801"/>
    </source>
</evidence>
<dbReference type="Pfam" id="PF08340">
    <property type="entry name" value="YicC-like_C"/>
    <property type="match status" value="1"/>
</dbReference>
<evidence type="ECO:0000256" key="2">
    <source>
        <dbReference type="ARBA" id="ARBA00022722"/>
    </source>
</evidence>
<evidence type="ECO:0000256" key="1">
    <source>
        <dbReference type="ARBA" id="ARBA00001968"/>
    </source>
</evidence>
<sequence length="292" mass="33764">MVHSMTGFARDEIQLENLDLVIELRGVNNRYLDVICKLPESFSFFEEAIKELIRTKLGRGRVEVRLKFKDNSSQKTYMIDKEALHNLIAQGQQVASEANFTAPKNLEHFLQIPGIVVEEPVRQDDKELKKAIIPKIEKVINDFINMRQSEGARLKEDILQRLNLISNKIIKIEGLAENMTDDYRDKLKKKIEKLNLDGVDLDENRLMMEVAIFAERSSITEELVRLNSHLKEFENTLNQTGTIGRKLDFIVQEINRETNTIGSKSHSYDINKLVVDIKGETEKIREQIQNIE</sequence>
<evidence type="ECO:0000256" key="3">
    <source>
        <dbReference type="ARBA" id="ARBA00022759"/>
    </source>
</evidence>
<dbReference type="GO" id="GO:0016787">
    <property type="term" value="F:hydrolase activity"/>
    <property type="evidence" value="ECO:0007669"/>
    <property type="project" value="UniProtKB-KW"/>
</dbReference>
<dbReference type="Pfam" id="PF03755">
    <property type="entry name" value="YicC-like_N"/>
    <property type="match status" value="1"/>
</dbReference>
<dbReference type="AlphaFoldDB" id="A0AAU8HPK0"/>
<keyword evidence="3" id="KW-0255">Endonuclease</keyword>
<dbReference type="PANTHER" id="PTHR30636:SF3">
    <property type="entry name" value="UPF0701 PROTEIN YICC"/>
    <property type="match status" value="1"/>
</dbReference>
<name>A0AAU8HPK0_9FIRM</name>
<evidence type="ECO:0000259" key="8">
    <source>
        <dbReference type="Pfam" id="PF08340"/>
    </source>
</evidence>
<dbReference type="EC" id="3.1.-.-" evidence="9"/>
<accession>A0AAU8HPK0</accession>